<keyword evidence="6" id="KW-1185">Reference proteome</keyword>
<feature type="repeat" description="WD" evidence="3">
    <location>
        <begin position="435"/>
        <end position="471"/>
    </location>
</feature>
<dbReference type="EMBL" id="VFQX01000019">
    <property type="protein sequence ID" value="KAF0980183.1"/>
    <property type="molecule type" value="Genomic_DNA"/>
</dbReference>
<keyword evidence="4" id="KW-0175">Coiled coil</keyword>
<dbReference type="InterPro" id="IPR019775">
    <property type="entry name" value="WD40_repeat_CS"/>
</dbReference>
<gene>
    <name evidence="5" type="ORF">FDP41_013397</name>
</gene>
<dbReference type="InterPro" id="IPR036322">
    <property type="entry name" value="WD40_repeat_dom_sf"/>
</dbReference>
<dbReference type="PANTHER" id="PTHR19846">
    <property type="entry name" value="WD40 REPEAT PROTEIN"/>
    <property type="match status" value="1"/>
</dbReference>
<dbReference type="SMART" id="SM00320">
    <property type="entry name" value="WD40"/>
    <property type="match status" value="2"/>
</dbReference>
<keyword evidence="1 3" id="KW-0853">WD repeat</keyword>
<dbReference type="Gene3D" id="2.130.10.10">
    <property type="entry name" value="YVTN repeat-like/Quinoprotein amine dehydrogenase"/>
    <property type="match status" value="1"/>
</dbReference>
<accession>A0A6A5BQ63</accession>
<dbReference type="InterPro" id="IPR015943">
    <property type="entry name" value="WD40/YVTN_repeat-like_dom_sf"/>
</dbReference>
<sequence>MPVYNTTQPKQVPLYMMAFSQFPNDEPEDAEYGFVSRHEEDSDEYFEEREKYITNRISFLIYKLDELQSFRDQLMDKMKLLIAEQQEASKSQEQQGLNYEQVLHLLLERLDEVQLKIAKCIRDYSDAVHLDDEDGSLSVHLNMPTITSIETKLTSHYFSKLDEFTRMLSQYRDGGAETMSRYQEMKKKAAQSSLPKPSEYTSPLSAFCKEFDSKRSIVSNCYMSSPRRRNIVEARCDMDCRVYTFYPRASLKNATLKSDIYAILENDDVNISAGNNLTKFSNTRMKNTDYCSIDAERRRSIFLSNSTKITSFEIAENKMGKEQFSITRPSEKFPFYYTIPVSNPNTIQTTRISLLEKTQSAFKLDYHAARDMLYILLRTVVLRVDMGRECQTYMTGFGHNATDIVFTNDLIAISCYDSLVYLFDARTKSIPTMKLKGHGENVNACEIANIDGTPFVFSGGKDQCIRVWDIRMQVPLYELSAGNNVVTGLHWHDASSTLLCATNYWPEFSDQDYDESDWNSNAYHSKTHFAKHFHLERGAFVCYQFKDIIEGNKLVQQTRTTKSSPTKSKHHKRK</sequence>
<evidence type="ECO:0000256" key="4">
    <source>
        <dbReference type="SAM" id="Coils"/>
    </source>
</evidence>
<keyword evidence="2" id="KW-0677">Repeat</keyword>
<dbReference type="VEuPathDB" id="AmoebaDB:FDP41_013397"/>
<dbReference type="AlphaFoldDB" id="A0A6A5BQ63"/>
<protein>
    <submittedName>
        <fullName evidence="5">Uncharacterized protein</fullName>
    </submittedName>
</protein>
<evidence type="ECO:0000313" key="6">
    <source>
        <dbReference type="Proteomes" id="UP000444721"/>
    </source>
</evidence>
<comment type="caution">
    <text evidence="5">The sequence shown here is derived from an EMBL/GenBank/DDBJ whole genome shotgun (WGS) entry which is preliminary data.</text>
</comment>
<evidence type="ECO:0000256" key="1">
    <source>
        <dbReference type="ARBA" id="ARBA00022574"/>
    </source>
</evidence>
<evidence type="ECO:0000256" key="3">
    <source>
        <dbReference type="PROSITE-ProRule" id="PRU00221"/>
    </source>
</evidence>
<name>A0A6A5BQ63_NAEFO</name>
<dbReference type="OrthoDB" id="548949at2759"/>
<dbReference type="GO" id="GO:0030621">
    <property type="term" value="F:U4 snRNA binding"/>
    <property type="evidence" value="ECO:0007669"/>
    <property type="project" value="TreeGrafter"/>
</dbReference>
<dbReference type="SUPFAM" id="SSF50978">
    <property type="entry name" value="WD40 repeat-like"/>
    <property type="match status" value="1"/>
</dbReference>
<dbReference type="PROSITE" id="PS00678">
    <property type="entry name" value="WD_REPEATS_1"/>
    <property type="match status" value="1"/>
</dbReference>
<dbReference type="Pfam" id="PF00400">
    <property type="entry name" value="WD40"/>
    <property type="match status" value="1"/>
</dbReference>
<evidence type="ECO:0000313" key="5">
    <source>
        <dbReference type="EMBL" id="KAF0980183.1"/>
    </source>
</evidence>
<dbReference type="PROSITE" id="PS50082">
    <property type="entry name" value="WD_REPEATS_2"/>
    <property type="match status" value="1"/>
</dbReference>
<dbReference type="PANTHER" id="PTHR19846:SF0">
    <property type="entry name" value="PRE-MRNA PROCESSING FACTOR 4"/>
    <property type="match status" value="1"/>
</dbReference>
<reference evidence="5 6" key="1">
    <citation type="journal article" date="2019" name="Sci. Rep.">
        <title>Nanopore sequencing improves the draft genome of the human pathogenic amoeba Naegleria fowleri.</title>
        <authorList>
            <person name="Liechti N."/>
            <person name="Schurch N."/>
            <person name="Bruggmann R."/>
            <person name="Wittwer M."/>
        </authorList>
    </citation>
    <scope>NUCLEOTIDE SEQUENCE [LARGE SCALE GENOMIC DNA]</scope>
    <source>
        <strain evidence="5 6">ATCC 30894</strain>
    </source>
</reference>
<dbReference type="RefSeq" id="XP_044564896.1">
    <property type="nucleotide sequence ID" value="XM_044704022.1"/>
</dbReference>
<evidence type="ECO:0000256" key="2">
    <source>
        <dbReference type="ARBA" id="ARBA00022737"/>
    </source>
</evidence>
<proteinExistence type="predicted"/>
<dbReference type="GeneID" id="68120612"/>
<dbReference type="Proteomes" id="UP000444721">
    <property type="component" value="Unassembled WGS sequence"/>
</dbReference>
<dbReference type="GO" id="GO:0046540">
    <property type="term" value="C:U4/U6 x U5 tri-snRNP complex"/>
    <property type="evidence" value="ECO:0007669"/>
    <property type="project" value="TreeGrafter"/>
</dbReference>
<organism evidence="5 6">
    <name type="scientific">Naegleria fowleri</name>
    <name type="common">Brain eating amoeba</name>
    <dbReference type="NCBI Taxonomy" id="5763"/>
    <lineage>
        <taxon>Eukaryota</taxon>
        <taxon>Discoba</taxon>
        <taxon>Heterolobosea</taxon>
        <taxon>Tetramitia</taxon>
        <taxon>Eutetramitia</taxon>
        <taxon>Vahlkampfiidae</taxon>
        <taxon>Naegleria</taxon>
    </lineage>
</organism>
<dbReference type="InterPro" id="IPR001680">
    <property type="entry name" value="WD40_rpt"/>
</dbReference>
<dbReference type="GO" id="GO:0000398">
    <property type="term" value="P:mRNA splicing, via spliceosome"/>
    <property type="evidence" value="ECO:0007669"/>
    <property type="project" value="TreeGrafter"/>
</dbReference>
<dbReference type="GO" id="GO:0017070">
    <property type="term" value="F:U6 snRNA binding"/>
    <property type="evidence" value="ECO:0007669"/>
    <property type="project" value="TreeGrafter"/>
</dbReference>
<feature type="coiled-coil region" evidence="4">
    <location>
        <begin position="64"/>
        <end position="95"/>
    </location>
</feature>
<dbReference type="VEuPathDB" id="AmoebaDB:NfTy_029210"/>
<dbReference type="VEuPathDB" id="AmoebaDB:NF0071010"/>